<protein>
    <submittedName>
        <fullName evidence="3">Uncharacterized protein</fullName>
    </submittedName>
</protein>
<gene>
    <name evidence="3" type="ORF">EN45_013290</name>
</gene>
<organism evidence="3">
    <name type="scientific">Penicillium chrysogenum</name>
    <name type="common">Penicillium notatum</name>
    <dbReference type="NCBI Taxonomy" id="5076"/>
    <lineage>
        <taxon>Eukaryota</taxon>
        <taxon>Fungi</taxon>
        <taxon>Dikarya</taxon>
        <taxon>Ascomycota</taxon>
        <taxon>Pezizomycotina</taxon>
        <taxon>Eurotiomycetes</taxon>
        <taxon>Eurotiomycetidae</taxon>
        <taxon>Eurotiales</taxon>
        <taxon>Aspergillaceae</taxon>
        <taxon>Penicillium</taxon>
        <taxon>Penicillium chrysogenum species complex</taxon>
    </lineage>
</organism>
<evidence type="ECO:0000256" key="2">
    <source>
        <dbReference type="SAM" id="SignalP"/>
    </source>
</evidence>
<feature type="signal peptide" evidence="2">
    <location>
        <begin position="1"/>
        <end position="19"/>
    </location>
</feature>
<dbReference type="EMBL" id="CM002798">
    <property type="protein sequence ID" value="KZN91200.1"/>
    <property type="molecule type" value="Genomic_DNA"/>
</dbReference>
<dbReference type="AlphaFoldDB" id="A0A167W304"/>
<accession>A0A167W304</accession>
<evidence type="ECO:0000313" key="3">
    <source>
        <dbReference type="EMBL" id="KZN91200.1"/>
    </source>
</evidence>
<dbReference type="PhylomeDB" id="A0A167W304"/>
<sequence length="232" mass="26638">MKPRTILFSLFLKAPFVYAEEKISLQWAICDPTPQDTLAKLGLDEALPYKENPITYYDEDPPIHISSGLMFRTKTNKGQPLSTVKVRFPEVVPGVPDFVDCSWDYYGGNRPSFTCEKRCPLDSKIWHEEQVQFAERYGTVDWDMLRAYGPYQNAKWKVQVGGHKTKFDDVVAGELHLMEIEAKVLKEEADDALQAITHYLNERSVVLCEPQEGKTMRLFRAMGHFGNGREEL</sequence>
<feature type="coiled-coil region" evidence="1">
    <location>
        <begin position="175"/>
        <end position="202"/>
    </location>
</feature>
<name>A0A167W304_PENCH</name>
<feature type="chain" id="PRO_5007893757" evidence="2">
    <location>
        <begin position="20"/>
        <end position="232"/>
    </location>
</feature>
<keyword evidence="2" id="KW-0732">Signal</keyword>
<dbReference type="Proteomes" id="UP000076449">
    <property type="component" value="Chromosome I"/>
</dbReference>
<evidence type="ECO:0000256" key="1">
    <source>
        <dbReference type="SAM" id="Coils"/>
    </source>
</evidence>
<reference evidence="3" key="1">
    <citation type="journal article" date="2014" name="Genome Announc.">
        <title>Complete sequencing and chromosome-scale genome assembly of the industrial progenitor strain P2niaD18 from the penicillin producer Penicillium chrysogenum.</title>
        <authorList>
            <person name="Specht T."/>
            <person name="Dahlmann T.A."/>
            <person name="Zadra I."/>
            <person name="Kurnsteiner H."/>
            <person name="Kuck U."/>
        </authorList>
    </citation>
    <scope>NUCLEOTIDE SEQUENCE [LARGE SCALE GENOMIC DNA]</scope>
    <source>
        <strain evidence="3">P2niaD18</strain>
    </source>
</reference>
<keyword evidence="1" id="KW-0175">Coiled coil</keyword>
<proteinExistence type="predicted"/>